<protein>
    <submittedName>
        <fullName evidence="1">Unannotated protein</fullName>
    </submittedName>
</protein>
<dbReference type="Pfam" id="PF11305">
    <property type="entry name" value="DUF3107"/>
    <property type="match status" value="1"/>
</dbReference>
<name>A0A6J7RC48_9ZZZZ</name>
<gene>
    <name evidence="1" type="ORF">UFOPK4098_01172</name>
    <name evidence="2" type="ORF">UFOPK4347_00396</name>
</gene>
<dbReference type="EMBL" id="CAFBQU010000006">
    <property type="protein sequence ID" value="CAB5061595.1"/>
    <property type="molecule type" value="Genomic_DNA"/>
</dbReference>
<dbReference type="EMBL" id="CAFBPN010000073">
    <property type="protein sequence ID" value="CAB5026315.1"/>
    <property type="molecule type" value="Genomic_DNA"/>
</dbReference>
<dbReference type="AlphaFoldDB" id="A0A6J7RC48"/>
<proteinExistence type="predicted"/>
<accession>A0A6J7RC48</accession>
<reference evidence="1" key="1">
    <citation type="submission" date="2020-05" db="EMBL/GenBank/DDBJ databases">
        <authorList>
            <person name="Chiriac C."/>
            <person name="Salcher M."/>
            <person name="Ghai R."/>
            <person name="Kavagutti S V."/>
        </authorList>
    </citation>
    <scope>NUCLEOTIDE SEQUENCE</scope>
</reference>
<organism evidence="1">
    <name type="scientific">freshwater metagenome</name>
    <dbReference type="NCBI Taxonomy" id="449393"/>
    <lineage>
        <taxon>unclassified sequences</taxon>
        <taxon>metagenomes</taxon>
        <taxon>ecological metagenomes</taxon>
    </lineage>
</organism>
<dbReference type="InterPro" id="IPR021456">
    <property type="entry name" value="DUF3107"/>
</dbReference>
<sequence>MDIRIGVTQSPREITLEVEDDAAARKKIKTAVDAAISGATDVLWLTDKKGREVAVPGAKIAYVEFGSPESDKRMGFGG</sequence>
<evidence type="ECO:0000313" key="1">
    <source>
        <dbReference type="EMBL" id="CAB5026315.1"/>
    </source>
</evidence>
<evidence type="ECO:0000313" key="2">
    <source>
        <dbReference type="EMBL" id="CAB5061595.1"/>
    </source>
</evidence>